<dbReference type="VEuPathDB" id="FungiDB:PPTG_06232"/>
<evidence type="ECO:0008006" key="3">
    <source>
        <dbReference type="Google" id="ProtNLM"/>
    </source>
</evidence>
<proteinExistence type="predicted"/>
<reference evidence="1 2" key="2">
    <citation type="submission" date="2013-11" db="EMBL/GenBank/DDBJ databases">
        <title>The Genome Sequence of Phytophthora parasitica INRA-310.</title>
        <authorList>
            <consortium name="The Broad Institute Genomics Platform"/>
            <person name="Russ C."/>
            <person name="Tyler B."/>
            <person name="Panabieres F."/>
            <person name="Shan W."/>
            <person name="Tripathy S."/>
            <person name="Grunwald N."/>
            <person name="Machado M."/>
            <person name="Johnson C.S."/>
            <person name="Arredondo F."/>
            <person name="Hong C."/>
            <person name="Coffey M."/>
            <person name="Young S.K."/>
            <person name="Zeng Q."/>
            <person name="Gargeya S."/>
            <person name="Fitzgerald M."/>
            <person name="Abouelleil A."/>
            <person name="Alvarado L."/>
            <person name="Chapman S.B."/>
            <person name="Gainer-Dewar J."/>
            <person name="Goldberg J."/>
            <person name="Griggs A."/>
            <person name="Gujja S."/>
            <person name="Hansen M."/>
            <person name="Howarth C."/>
            <person name="Imamovic A."/>
            <person name="Ireland A."/>
            <person name="Larimer J."/>
            <person name="McCowan C."/>
            <person name="Murphy C."/>
            <person name="Pearson M."/>
            <person name="Poon T.W."/>
            <person name="Priest M."/>
            <person name="Roberts A."/>
            <person name="Saif S."/>
            <person name="Shea T."/>
            <person name="Sykes S."/>
            <person name="Wortman J."/>
            <person name="Nusbaum C."/>
            <person name="Birren B."/>
        </authorList>
    </citation>
    <scope>NUCLEOTIDE SEQUENCE [LARGE SCALE GENOMIC DNA]</scope>
    <source>
        <strain evidence="1 2">INRA-310</strain>
    </source>
</reference>
<dbReference type="AlphaFoldDB" id="W2QS89"/>
<accession>W2QS89</accession>
<organism evidence="1 2">
    <name type="scientific">Phytophthora nicotianae (strain INRA-310)</name>
    <name type="common">Phytophthora parasitica</name>
    <dbReference type="NCBI Taxonomy" id="761204"/>
    <lineage>
        <taxon>Eukaryota</taxon>
        <taxon>Sar</taxon>
        <taxon>Stramenopiles</taxon>
        <taxon>Oomycota</taxon>
        <taxon>Peronosporomycetes</taxon>
        <taxon>Peronosporales</taxon>
        <taxon>Peronosporaceae</taxon>
        <taxon>Phytophthora</taxon>
    </lineage>
</organism>
<dbReference type="GeneID" id="20176213"/>
<name>W2QS89_PHYN3</name>
<dbReference type="RefSeq" id="XP_008898378.1">
    <property type="nucleotide sequence ID" value="XM_008900130.1"/>
</dbReference>
<dbReference type="Proteomes" id="UP000018817">
    <property type="component" value="Unassembled WGS sequence"/>
</dbReference>
<dbReference type="OrthoDB" id="89444at2759"/>
<evidence type="ECO:0000313" key="1">
    <source>
        <dbReference type="EMBL" id="ETN15988.1"/>
    </source>
</evidence>
<gene>
    <name evidence="1" type="ORF">PPTG_06232</name>
</gene>
<protein>
    <recommendedName>
        <fullName evidence="3">HTH CENPB-type domain-containing protein</fullName>
    </recommendedName>
</protein>
<reference evidence="2" key="1">
    <citation type="submission" date="2011-12" db="EMBL/GenBank/DDBJ databases">
        <authorList>
            <consortium name="The Broad Institute Genome Sequencing Platform"/>
            <person name="Russ C."/>
            <person name="Tyler B."/>
            <person name="Panabieres F."/>
            <person name="Shan W."/>
            <person name="Tripathy S."/>
            <person name="Grunwald N."/>
            <person name="Machado M."/>
            <person name="Young S.K."/>
            <person name="Zeng Q."/>
            <person name="Gargeya S."/>
            <person name="Fitzgerald M."/>
            <person name="Haas B."/>
            <person name="Abouelleil A."/>
            <person name="Alvarado L."/>
            <person name="Arachchi H.M."/>
            <person name="Berlin A."/>
            <person name="Chapman S.B."/>
            <person name="Gearin G."/>
            <person name="Goldberg J."/>
            <person name="Griggs A."/>
            <person name="Gujja S."/>
            <person name="Hansen M."/>
            <person name="Heiman D."/>
            <person name="Howarth C."/>
            <person name="Larimer J."/>
            <person name="Lui A."/>
            <person name="MacDonald P.J.P."/>
            <person name="McCowen C."/>
            <person name="Montmayeur A."/>
            <person name="Murphy C."/>
            <person name="Neiman D."/>
            <person name="Pearson M."/>
            <person name="Priest M."/>
            <person name="Roberts A."/>
            <person name="Saif S."/>
            <person name="Shea T."/>
            <person name="Sisk P."/>
            <person name="Stolte C."/>
            <person name="Sykes S."/>
            <person name="Wortman J."/>
            <person name="Nusbaum C."/>
            <person name="Birren B."/>
        </authorList>
    </citation>
    <scope>NUCLEOTIDE SEQUENCE [LARGE SCALE GENOMIC DNA]</scope>
    <source>
        <strain evidence="2">INRA-310</strain>
    </source>
</reference>
<sequence>MKDNELRILARRVAIEKHGTFPDSFSSKKWSLRFVKRHGDVITRKCSQILDAKRYEMSTEERLRDYHANLQDAMQGLLLGQVLEL</sequence>
<evidence type="ECO:0000313" key="2">
    <source>
        <dbReference type="Proteomes" id="UP000018817"/>
    </source>
</evidence>
<dbReference type="EMBL" id="KI669569">
    <property type="protein sequence ID" value="ETN15988.1"/>
    <property type="molecule type" value="Genomic_DNA"/>
</dbReference>